<dbReference type="Proteomes" id="UP000242949">
    <property type="component" value="Unassembled WGS sequence"/>
</dbReference>
<evidence type="ECO:0000313" key="2">
    <source>
        <dbReference type="EMBL" id="SDC61448.1"/>
    </source>
</evidence>
<feature type="transmembrane region" description="Helical" evidence="1">
    <location>
        <begin position="123"/>
        <end position="145"/>
    </location>
</feature>
<keyword evidence="3" id="KW-1185">Reference proteome</keyword>
<dbReference type="EMBL" id="FMYI01000013">
    <property type="protein sequence ID" value="SDC61448.1"/>
    <property type="molecule type" value="Genomic_DNA"/>
</dbReference>
<feature type="transmembrane region" description="Helical" evidence="1">
    <location>
        <begin position="60"/>
        <end position="82"/>
    </location>
</feature>
<feature type="transmembrane region" description="Helical" evidence="1">
    <location>
        <begin position="157"/>
        <end position="178"/>
    </location>
</feature>
<protein>
    <submittedName>
        <fullName evidence="2">Uncharacterized protein</fullName>
    </submittedName>
</protein>
<evidence type="ECO:0000256" key="1">
    <source>
        <dbReference type="SAM" id="Phobius"/>
    </source>
</evidence>
<accession>A0A1G6N0T7</accession>
<gene>
    <name evidence="2" type="ORF">SAMN05421734_11335</name>
</gene>
<organism evidence="2 3">
    <name type="scientific">Pelagirhabdus alkalitolerans</name>
    <dbReference type="NCBI Taxonomy" id="1612202"/>
    <lineage>
        <taxon>Bacteria</taxon>
        <taxon>Bacillati</taxon>
        <taxon>Bacillota</taxon>
        <taxon>Bacilli</taxon>
        <taxon>Bacillales</taxon>
        <taxon>Bacillaceae</taxon>
        <taxon>Pelagirhabdus</taxon>
    </lineage>
</organism>
<sequence>MTKIKMFFFIRSVIFNETKHPKKYILSLLYNIINIVGIYTNFVLFNFVYNHTDTIMETNFILITLTIIFLIASIQLLSYFLFFNKIIQNKMNEVIIYTVSGYSKGSIILIFFIPYIFLMIFSFIFSMILIKILKFLIVYISIDVATPIIEYVNFSGGLLYLSYIFLLFLLINLIVIISNVSKTY</sequence>
<proteinExistence type="predicted"/>
<keyword evidence="1" id="KW-0472">Membrane</keyword>
<keyword evidence="1" id="KW-1133">Transmembrane helix</keyword>
<evidence type="ECO:0000313" key="3">
    <source>
        <dbReference type="Proteomes" id="UP000242949"/>
    </source>
</evidence>
<dbReference type="STRING" id="1612202.SAMN05421734_11335"/>
<name>A0A1G6N0T7_9BACI</name>
<keyword evidence="1" id="KW-0812">Transmembrane</keyword>
<feature type="transmembrane region" description="Helical" evidence="1">
    <location>
        <begin position="94"/>
        <end position="117"/>
    </location>
</feature>
<reference evidence="3" key="1">
    <citation type="submission" date="2016-09" db="EMBL/GenBank/DDBJ databases">
        <authorList>
            <person name="Varghese N."/>
            <person name="Submissions S."/>
        </authorList>
    </citation>
    <scope>NUCLEOTIDE SEQUENCE [LARGE SCALE GENOMIC DNA]</scope>
    <source>
        <strain evidence="3">S5</strain>
    </source>
</reference>
<dbReference type="AlphaFoldDB" id="A0A1G6N0T7"/>
<feature type="transmembrane region" description="Helical" evidence="1">
    <location>
        <begin position="28"/>
        <end position="48"/>
    </location>
</feature>